<protein>
    <recommendedName>
        <fullName evidence="3">DnaJ domain protein</fullName>
    </recommendedName>
</protein>
<dbReference type="AlphaFoldDB" id="Q22AI9"/>
<keyword evidence="2" id="KW-1185">Reference proteome</keyword>
<dbReference type="eggNOG" id="ENOG502STRH">
    <property type="taxonomic scope" value="Eukaryota"/>
</dbReference>
<dbReference type="Proteomes" id="UP000009168">
    <property type="component" value="Unassembled WGS sequence"/>
</dbReference>
<accession>Q22AI9</accession>
<dbReference type="GeneID" id="7828490"/>
<evidence type="ECO:0000313" key="1">
    <source>
        <dbReference type="EMBL" id="EAR82327.3"/>
    </source>
</evidence>
<evidence type="ECO:0000313" key="2">
    <source>
        <dbReference type="Proteomes" id="UP000009168"/>
    </source>
</evidence>
<gene>
    <name evidence="1" type="ORF">TTHERM_01194940</name>
</gene>
<reference evidence="2" key="1">
    <citation type="journal article" date="2006" name="PLoS Biol.">
        <title>Macronuclear genome sequence of the ciliate Tetrahymena thermophila, a model eukaryote.</title>
        <authorList>
            <person name="Eisen J.A."/>
            <person name="Coyne R.S."/>
            <person name="Wu M."/>
            <person name="Wu D."/>
            <person name="Thiagarajan M."/>
            <person name="Wortman J.R."/>
            <person name="Badger J.H."/>
            <person name="Ren Q."/>
            <person name="Amedeo P."/>
            <person name="Jones K.M."/>
            <person name="Tallon L.J."/>
            <person name="Delcher A.L."/>
            <person name="Salzberg S.L."/>
            <person name="Silva J.C."/>
            <person name="Haas B.J."/>
            <person name="Majoros W.H."/>
            <person name="Farzad M."/>
            <person name="Carlton J.M."/>
            <person name="Smith R.K. Jr."/>
            <person name="Garg J."/>
            <person name="Pearlman R.E."/>
            <person name="Karrer K.M."/>
            <person name="Sun L."/>
            <person name="Manning G."/>
            <person name="Elde N.C."/>
            <person name="Turkewitz A.P."/>
            <person name="Asai D.J."/>
            <person name="Wilkes D.E."/>
            <person name="Wang Y."/>
            <person name="Cai H."/>
            <person name="Collins K."/>
            <person name="Stewart B.A."/>
            <person name="Lee S.R."/>
            <person name="Wilamowska K."/>
            <person name="Weinberg Z."/>
            <person name="Ruzzo W.L."/>
            <person name="Wloga D."/>
            <person name="Gaertig J."/>
            <person name="Frankel J."/>
            <person name="Tsao C.-C."/>
            <person name="Gorovsky M.A."/>
            <person name="Keeling P.J."/>
            <person name="Waller R.F."/>
            <person name="Patron N.J."/>
            <person name="Cherry J.M."/>
            <person name="Stover N.A."/>
            <person name="Krieger C.J."/>
            <person name="del Toro C."/>
            <person name="Ryder H.F."/>
            <person name="Williamson S.C."/>
            <person name="Barbeau R.A."/>
            <person name="Hamilton E.P."/>
            <person name="Orias E."/>
        </authorList>
    </citation>
    <scope>NUCLEOTIDE SEQUENCE [LARGE SCALE GENOMIC DNA]</scope>
    <source>
        <strain evidence="2">SB210</strain>
    </source>
</reference>
<proteinExistence type="predicted"/>
<dbReference type="RefSeq" id="XP_001029990.3">
    <property type="nucleotide sequence ID" value="XM_001029990.3"/>
</dbReference>
<dbReference type="InterPro" id="IPR036869">
    <property type="entry name" value="J_dom_sf"/>
</dbReference>
<dbReference type="SUPFAM" id="SSF46565">
    <property type="entry name" value="Chaperone J-domain"/>
    <property type="match status" value="1"/>
</dbReference>
<sequence length="452" mass="54459">MQRLLNHNENDANWEQKRGIYHTLGLHFNSTADEIEKNYNFLNNFYESHNENQKSIDLQKKIRLAYDQLKNIKEKEKYIHELKIRSYLCQHLEHYYMQYHELKMFPFFIFQVFHKKCKENVILEFNFVNQTITEINEGKQVQAFLFCAISSVLFGERENEFIFYLWDSGKIKPQNYKAKYTQQRDLIVQISLMAKYFYEETKPILRLQNPNFGENELRHLHSTYEHKQFTNKIYWRDRVMPPKRERKYKARRVSSLSSLFKNELVYIEIGVSQMLISKDEDFRNILHVIPLKKDYVQFITKNHQIHFCLSNEEVFKFQLEKDYDIEQFAHSLKRTMEMNPQQIKHLYDVMESDNSIKHGILVQDKSEFCLKLFDKINQCQNVIKKMTSKVEQLVQEEQSDVLDSKLWDKNQTITYSKLGNQKKQKQKNNIGIGYSMPSHYNNPYSSVSSNMN</sequence>
<name>Q22AI9_TETTS</name>
<organism evidence="1 2">
    <name type="scientific">Tetrahymena thermophila (strain SB210)</name>
    <dbReference type="NCBI Taxonomy" id="312017"/>
    <lineage>
        <taxon>Eukaryota</taxon>
        <taxon>Sar</taxon>
        <taxon>Alveolata</taxon>
        <taxon>Ciliophora</taxon>
        <taxon>Intramacronucleata</taxon>
        <taxon>Oligohymenophorea</taxon>
        <taxon>Hymenostomatida</taxon>
        <taxon>Tetrahymenina</taxon>
        <taxon>Tetrahymenidae</taxon>
        <taxon>Tetrahymena</taxon>
    </lineage>
</organism>
<dbReference type="EMBL" id="GG662677">
    <property type="protein sequence ID" value="EAR82327.3"/>
    <property type="molecule type" value="Genomic_DNA"/>
</dbReference>
<dbReference type="HOGENOM" id="CLU_600652_0_0_1"/>
<dbReference type="KEGG" id="tet:TTHERM_01194940"/>
<dbReference type="InParanoid" id="Q22AI9"/>
<evidence type="ECO:0008006" key="3">
    <source>
        <dbReference type="Google" id="ProtNLM"/>
    </source>
</evidence>
<dbReference type="OrthoDB" id="295670at2759"/>